<name>A0A840Y8T9_9SPHN</name>
<organism evidence="6 7">
    <name type="scientific">Sphingomonas xinjiangensis</name>
    <dbReference type="NCBI Taxonomy" id="643568"/>
    <lineage>
        <taxon>Bacteria</taxon>
        <taxon>Pseudomonadati</taxon>
        <taxon>Pseudomonadota</taxon>
        <taxon>Alphaproteobacteria</taxon>
        <taxon>Sphingomonadales</taxon>
        <taxon>Sphingomonadaceae</taxon>
        <taxon>Sphingomonas</taxon>
    </lineage>
</organism>
<evidence type="ECO:0000256" key="1">
    <source>
        <dbReference type="ARBA" id="ARBA00023224"/>
    </source>
</evidence>
<dbReference type="AlphaFoldDB" id="A0A840Y8T9"/>
<feature type="transmembrane region" description="Helical" evidence="4">
    <location>
        <begin position="146"/>
        <end position="167"/>
    </location>
</feature>
<feature type="domain" description="Methyl-accepting transducer" evidence="5">
    <location>
        <begin position="284"/>
        <end position="534"/>
    </location>
</feature>
<dbReference type="Pfam" id="PF00015">
    <property type="entry name" value="MCPsignal"/>
    <property type="match status" value="1"/>
</dbReference>
<feature type="coiled-coil region" evidence="3">
    <location>
        <begin position="227"/>
        <end position="269"/>
    </location>
</feature>
<dbReference type="PANTHER" id="PTHR32089:SF112">
    <property type="entry name" value="LYSOZYME-LIKE PROTEIN-RELATED"/>
    <property type="match status" value="1"/>
</dbReference>
<dbReference type="SUPFAM" id="SSF58104">
    <property type="entry name" value="Methyl-accepting chemotaxis protein (MCP) signaling domain"/>
    <property type="match status" value="1"/>
</dbReference>
<dbReference type="Proteomes" id="UP000527143">
    <property type="component" value="Unassembled WGS sequence"/>
</dbReference>
<dbReference type="PROSITE" id="PS50111">
    <property type="entry name" value="CHEMOTAXIS_TRANSDUC_2"/>
    <property type="match status" value="1"/>
</dbReference>
<reference evidence="6 7" key="1">
    <citation type="submission" date="2020-08" db="EMBL/GenBank/DDBJ databases">
        <title>Genomic Encyclopedia of Type Strains, Phase IV (KMG-IV): sequencing the most valuable type-strain genomes for metagenomic binning, comparative biology and taxonomic classification.</title>
        <authorList>
            <person name="Goeker M."/>
        </authorList>
    </citation>
    <scope>NUCLEOTIDE SEQUENCE [LARGE SCALE GENOMIC DNA]</scope>
    <source>
        <strain evidence="6 7">DSM 26736</strain>
    </source>
</reference>
<feature type="transmembrane region" description="Helical" evidence="4">
    <location>
        <begin position="84"/>
        <end position="103"/>
    </location>
</feature>
<dbReference type="Gene3D" id="1.10.287.950">
    <property type="entry name" value="Methyl-accepting chemotaxis protein"/>
    <property type="match status" value="1"/>
</dbReference>
<dbReference type="SMART" id="SM00283">
    <property type="entry name" value="MA"/>
    <property type="match status" value="1"/>
</dbReference>
<dbReference type="GO" id="GO:0016020">
    <property type="term" value="C:membrane"/>
    <property type="evidence" value="ECO:0007669"/>
    <property type="project" value="InterPro"/>
</dbReference>
<dbReference type="InterPro" id="IPR004089">
    <property type="entry name" value="MCPsignal_dom"/>
</dbReference>
<evidence type="ECO:0000256" key="2">
    <source>
        <dbReference type="PROSITE-ProRule" id="PRU00284"/>
    </source>
</evidence>
<feature type="transmembrane region" description="Helical" evidence="4">
    <location>
        <begin position="58"/>
        <end position="78"/>
    </location>
</feature>
<evidence type="ECO:0000256" key="3">
    <source>
        <dbReference type="SAM" id="Coils"/>
    </source>
</evidence>
<keyword evidence="1 2" id="KW-0807">Transducer</keyword>
<gene>
    <name evidence="6" type="ORF">FHT02_000969</name>
</gene>
<feature type="transmembrane region" description="Helical" evidence="4">
    <location>
        <begin position="115"/>
        <end position="140"/>
    </location>
</feature>
<keyword evidence="3" id="KW-0175">Coiled coil</keyword>
<keyword evidence="4" id="KW-0812">Transmembrane</keyword>
<evidence type="ECO:0000313" key="7">
    <source>
        <dbReference type="Proteomes" id="UP000527143"/>
    </source>
</evidence>
<protein>
    <submittedName>
        <fullName evidence="6">Methyl-accepting chemotaxis protein</fullName>
    </submittedName>
</protein>
<keyword evidence="7" id="KW-1185">Reference proteome</keyword>
<keyword evidence="4" id="KW-0472">Membrane</keyword>
<dbReference type="PANTHER" id="PTHR32089">
    <property type="entry name" value="METHYL-ACCEPTING CHEMOTAXIS PROTEIN MCPB"/>
    <property type="match status" value="1"/>
</dbReference>
<dbReference type="RefSeq" id="WP_184084918.1">
    <property type="nucleotide sequence ID" value="NZ_JACIJF010000002.1"/>
</dbReference>
<feature type="transmembrane region" description="Helical" evidence="4">
    <location>
        <begin position="179"/>
        <end position="207"/>
    </location>
</feature>
<accession>A0A840Y8T9</accession>
<dbReference type="EMBL" id="JACIJF010000002">
    <property type="protein sequence ID" value="MBB5709747.1"/>
    <property type="molecule type" value="Genomic_DNA"/>
</dbReference>
<evidence type="ECO:0000259" key="5">
    <source>
        <dbReference type="PROSITE" id="PS50111"/>
    </source>
</evidence>
<comment type="caution">
    <text evidence="6">The sequence shown here is derived from an EMBL/GenBank/DDBJ whole genome shotgun (WGS) entry which is preliminary data.</text>
</comment>
<sequence length="554" mass="58002">MPEKQAGDVEVAQPEKFLPSAWNLLVSYVRALCRMGIAEDRTVRLVFARQLDATTHAWRGLVPLAIVFVAAGIAALWGSTNRPGAIAGALLIIGTMIWGWRVIPTRTADKDLKEVARCHLICASLVGIGWAVLCIALTAYASREQIFLVSLVQLALMAVGLIMYVNLPIGYFGFSTPVALSLAITSSPVTLGGPAVSLPMILVYYAIMAKAAVDQSAVFAEAQTSTSRLAESELARVEVERKSAEEQARRAAETRAREAEQSIAASRQAEQLKRASLLELGAQFEKDVAAAVTLLSQAVAELDQSAAQLATIGEKSAGAAADVAERATAASSSALFAATAASELGQSVGEIASHVDGHAALSDAARMLASSSSERIHAIREEAAKIDDVIELVDGVAGQTKLLALNATIEAARAGDVGRGFAVVAGEVKALASRTSNATADVRAQTGSIVGQIATASARMTETAGKIDEVAAIASFIASSITQQRQATLEIGHETNQVADHVDDVRERAAELASGAQVTSSLARAMNETIAHISRQADTLRAETAGFLERIRAA</sequence>
<proteinExistence type="predicted"/>
<keyword evidence="4" id="KW-1133">Transmembrane helix</keyword>
<dbReference type="GO" id="GO:0007165">
    <property type="term" value="P:signal transduction"/>
    <property type="evidence" value="ECO:0007669"/>
    <property type="project" value="UniProtKB-KW"/>
</dbReference>
<evidence type="ECO:0000313" key="6">
    <source>
        <dbReference type="EMBL" id="MBB5709747.1"/>
    </source>
</evidence>
<evidence type="ECO:0000256" key="4">
    <source>
        <dbReference type="SAM" id="Phobius"/>
    </source>
</evidence>